<name>A0ABT8DA12_9RHOB</name>
<comment type="caution">
    <text evidence="1">The sequence shown here is derived from an EMBL/GenBank/DDBJ whole genome shotgun (WGS) entry which is preliminary data.</text>
</comment>
<dbReference type="EMBL" id="JAUFRC010000002">
    <property type="protein sequence ID" value="MDN3713629.1"/>
    <property type="molecule type" value="Genomic_DNA"/>
</dbReference>
<evidence type="ECO:0000313" key="2">
    <source>
        <dbReference type="Proteomes" id="UP001243846"/>
    </source>
</evidence>
<evidence type="ECO:0000313" key="1">
    <source>
        <dbReference type="EMBL" id="MDN3713629.1"/>
    </source>
</evidence>
<keyword evidence="2" id="KW-1185">Reference proteome</keyword>
<accession>A0ABT8DA12</accession>
<gene>
    <name evidence="1" type="ORF">QWZ10_21145</name>
</gene>
<protein>
    <submittedName>
        <fullName evidence="1">Uncharacterized protein</fullName>
    </submittedName>
</protein>
<proteinExistence type="predicted"/>
<organism evidence="1 2">
    <name type="scientific">Paracoccus cavernae</name>
    <dbReference type="NCBI Taxonomy" id="1571207"/>
    <lineage>
        <taxon>Bacteria</taxon>
        <taxon>Pseudomonadati</taxon>
        <taxon>Pseudomonadota</taxon>
        <taxon>Alphaproteobacteria</taxon>
        <taxon>Rhodobacterales</taxon>
        <taxon>Paracoccaceae</taxon>
        <taxon>Paracoccus</taxon>
    </lineage>
</organism>
<reference evidence="2" key="1">
    <citation type="journal article" date="2019" name="Int. J. Syst. Evol. Microbiol.">
        <title>The Global Catalogue of Microorganisms (GCM) 10K type strain sequencing project: providing services to taxonomists for standard genome sequencing and annotation.</title>
        <authorList>
            <consortium name="The Broad Institute Genomics Platform"/>
            <consortium name="The Broad Institute Genome Sequencing Center for Infectious Disease"/>
            <person name="Wu L."/>
            <person name="Ma J."/>
        </authorList>
    </citation>
    <scope>NUCLEOTIDE SEQUENCE [LARGE SCALE GENOMIC DNA]</scope>
    <source>
        <strain evidence="2">CECT 8482</strain>
    </source>
</reference>
<dbReference type="Proteomes" id="UP001243846">
    <property type="component" value="Unassembled WGS sequence"/>
</dbReference>
<sequence length="380" mass="41905">MDLGRELAAITAGLDLLYREQNRGAGFLNAEGLIPVSVAPVTPKALRNYDQAEAAIMGFRDGLGRAETALRRDWLDEMSDSLLALIATFRGDPISFGDRLERQIRVSEKDIPDDIIATYHAQIRAALDELGYRGGTLIEDFTRWEAKARLPKSDVLAVLGDYQKQARARCAQMMFDLSEEWMVPVGRSDVPFSAYCDYLGREMLLNLDFPYTAFSLKHLATHEAFPGHLVHLRLREIAVDAGDMALDGAQVVTSSASSALFEGIADNGLQFLDWIETPRIISGWPSSACAAPCAVARSGGAMVWASRWRPSSPRSRPSRCNRPRPPRVALPLSITTCARPLSTPIGAVKWRWIGSGKRSSRISAKSSGPIFTAICTRRRR</sequence>